<dbReference type="KEGG" id="hch:HCH_03690"/>
<evidence type="ECO:0000313" key="1">
    <source>
        <dbReference type="EMBL" id="ABC30429.1"/>
    </source>
</evidence>
<reference evidence="1 2" key="1">
    <citation type="journal article" date="2005" name="Nucleic Acids Res.">
        <title>Genomic blueprint of Hahella chejuensis, a marine microbe producing an algicidal agent.</title>
        <authorList>
            <person name="Jeong H."/>
            <person name="Yim J.H."/>
            <person name="Lee C."/>
            <person name="Choi S.-H."/>
            <person name="Park Y.K."/>
            <person name="Yoon S.H."/>
            <person name="Hur C.-G."/>
            <person name="Kang H.-Y."/>
            <person name="Kim D."/>
            <person name="Lee H.H."/>
            <person name="Park K.H."/>
            <person name="Park S.-H."/>
            <person name="Park H.-S."/>
            <person name="Lee H.K."/>
            <person name="Oh T.K."/>
            <person name="Kim J.F."/>
        </authorList>
    </citation>
    <scope>NUCLEOTIDE SEQUENCE [LARGE SCALE GENOMIC DNA]</scope>
    <source>
        <strain evidence="1 2">KCTC 2396</strain>
    </source>
</reference>
<dbReference type="STRING" id="349521.HCH_03690"/>
<keyword evidence="2" id="KW-1185">Reference proteome</keyword>
<organism evidence="1 2">
    <name type="scientific">Hahella chejuensis (strain KCTC 2396)</name>
    <dbReference type="NCBI Taxonomy" id="349521"/>
    <lineage>
        <taxon>Bacteria</taxon>
        <taxon>Pseudomonadati</taxon>
        <taxon>Pseudomonadota</taxon>
        <taxon>Gammaproteobacteria</taxon>
        <taxon>Oceanospirillales</taxon>
        <taxon>Hahellaceae</taxon>
        <taxon>Hahella</taxon>
    </lineage>
</organism>
<sequence>MLKRLFASRRHPYIPGLNKPERIEIDLSGAKLCLQLPPHHDYEGFEAMQTPIPKVNIYDQSIYRDSTPEDPFSSSVFIKRGWEYYGPIWRMQPVASTTFIAVVEQVNCLPEGMSCFNPHHLEQALIHLIYEMGPNDPLPGVRLAPVNWVVRAAGETQWTFFEVHQDLARIHAPNPSSAASYSSYAVTPLDDRYYLRLMFHNHGYVPVGQAIYNMNTLRDKVCRNIVLQLSPSAQAQMDRAQRCWPDARISPQREPENWVYPEWRYGESGLNEPLVVILKPGSAPPPFDL</sequence>
<dbReference type="eggNOG" id="ENOG50314W8">
    <property type="taxonomic scope" value="Bacteria"/>
</dbReference>
<protein>
    <submittedName>
        <fullName evidence="1">Uncharacterized protein</fullName>
    </submittedName>
</protein>
<gene>
    <name evidence="1" type="ordered locus">HCH_03690</name>
</gene>
<dbReference type="RefSeq" id="WP_011397497.1">
    <property type="nucleotide sequence ID" value="NC_007645.1"/>
</dbReference>
<proteinExistence type="predicted"/>
<dbReference type="AlphaFoldDB" id="Q2SFZ5"/>
<accession>Q2SFZ5</accession>
<dbReference type="OrthoDB" id="5726354at2"/>
<name>Q2SFZ5_HAHCH</name>
<dbReference type="Proteomes" id="UP000000238">
    <property type="component" value="Chromosome"/>
</dbReference>
<dbReference type="HOGENOM" id="CLU_920595_0_0_6"/>
<evidence type="ECO:0000313" key="2">
    <source>
        <dbReference type="Proteomes" id="UP000000238"/>
    </source>
</evidence>
<dbReference type="EMBL" id="CP000155">
    <property type="protein sequence ID" value="ABC30429.1"/>
    <property type="molecule type" value="Genomic_DNA"/>
</dbReference>